<name>A0ABU4XRQ0_9HYPH</name>
<organism evidence="6 7">
    <name type="scientific">Mesorhizobium album</name>
    <dbReference type="NCBI Taxonomy" id="3072314"/>
    <lineage>
        <taxon>Bacteria</taxon>
        <taxon>Pseudomonadati</taxon>
        <taxon>Pseudomonadota</taxon>
        <taxon>Alphaproteobacteria</taxon>
        <taxon>Hyphomicrobiales</taxon>
        <taxon>Phyllobacteriaceae</taxon>
        <taxon>Mesorhizobium</taxon>
    </lineage>
</organism>
<keyword evidence="3" id="KW-0238">DNA-binding</keyword>
<dbReference type="EMBL" id="JAVIIW010000001">
    <property type="protein sequence ID" value="MDX8477021.1"/>
    <property type="molecule type" value="Genomic_DNA"/>
</dbReference>
<protein>
    <submittedName>
        <fullName evidence="6">Site-specific integrase</fullName>
    </submittedName>
</protein>
<comment type="similarity">
    <text evidence="1">Belongs to the 'phage' integrase family.</text>
</comment>
<dbReference type="CDD" id="cd00796">
    <property type="entry name" value="INT_Rci_Hp1_C"/>
    <property type="match status" value="1"/>
</dbReference>
<reference evidence="6 7" key="1">
    <citation type="submission" date="2023-08" db="EMBL/GenBank/DDBJ databases">
        <title>Implementing the SeqCode for naming new Mesorhizobium species isolated from Vachellia karroo root nodules.</title>
        <authorList>
            <person name="Van Lill M."/>
        </authorList>
    </citation>
    <scope>NUCLEOTIDE SEQUENCE [LARGE SCALE GENOMIC DNA]</scope>
    <source>
        <strain evidence="6 7">VK24D</strain>
    </source>
</reference>
<dbReference type="PANTHER" id="PTHR30349">
    <property type="entry name" value="PHAGE INTEGRASE-RELATED"/>
    <property type="match status" value="1"/>
</dbReference>
<dbReference type="InterPro" id="IPR002104">
    <property type="entry name" value="Integrase_catalytic"/>
</dbReference>
<sequence>MSVYKSPKSPFYSYDFQLHGRRFFGSTKARSKKEAEAIERQIRVKAKEDIEREMKTGNGPMTFDIAAGRYWKEVGQHHRGSSHKNTWHYLELLLKFFGKDKRLEDITDAEVSALIAWRRTHTLRGKAEDMEGNPVPTVSNSTVNRTTVVVLKAIFTRAKRTWKYPLPVEPDWRSHWLEMPDERVRELDDKEAEALDRAVRDDYAPWFEFARLTGLRRNETLIRWKNVTPKQIVTIGKRGKKVTGQITPTVRAILDQCVGHHPEWVFTYVCQRPSEGQVKGKRYPITPEGAKSQWRRLKKRSGVADFRFHDIRHDVATKLLRETGNMRLVQKALNHSNIATTARYAHVLDDEVANAMENLAKSRKNSRIKKADAA</sequence>
<dbReference type="InterPro" id="IPR010998">
    <property type="entry name" value="Integrase_recombinase_N"/>
</dbReference>
<dbReference type="SUPFAM" id="SSF56349">
    <property type="entry name" value="DNA breaking-rejoining enzymes"/>
    <property type="match status" value="1"/>
</dbReference>
<evidence type="ECO:0000256" key="2">
    <source>
        <dbReference type="ARBA" id="ARBA00022908"/>
    </source>
</evidence>
<keyword evidence="7" id="KW-1185">Reference proteome</keyword>
<dbReference type="InterPro" id="IPR050090">
    <property type="entry name" value="Tyrosine_recombinase_XerCD"/>
</dbReference>
<dbReference type="PROSITE" id="PS51898">
    <property type="entry name" value="TYR_RECOMBINASE"/>
    <property type="match status" value="1"/>
</dbReference>
<dbReference type="InterPro" id="IPR011010">
    <property type="entry name" value="DNA_brk_join_enz"/>
</dbReference>
<comment type="caution">
    <text evidence="6">The sequence shown here is derived from an EMBL/GenBank/DDBJ whole genome shotgun (WGS) entry which is preliminary data.</text>
</comment>
<dbReference type="RefSeq" id="WP_320285468.1">
    <property type="nucleotide sequence ID" value="NZ_JAVIIW010000001.1"/>
</dbReference>
<evidence type="ECO:0000256" key="3">
    <source>
        <dbReference type="ARBA" id="ARBA00023125"/>
    </source>
</evidence>
<keyword evidence="2" id="KW-0229">DNA integration</keyword>
<dbReference type="Pfam" id="PF00589">
    <property type="entry name" value="Phage_integrase"/>
    <property type="match status" value="1"/>
</dbReference>
<evidence type="ECO:0000256" key="1">
    <source>
        <dbReference type="ARBA" id="ARBA00008857"/>
    </source>
</evidence>
<dbReference type="PANTHER" id="PTHR30349:SF64">
    <property type="entry name" value="PROPHAGE INTEGRASE INTD-RELATED"/>
    <property type="match status" value="1"/>
</dbReference>
<proteinExistence type="inferred from homology"/>
<evidence type="ECO:0000313" key="7">
    <source>
        <dbReference type="Proteomes" id="UP001287059"/>
    </source>
</evidence>
<evidence type="ECO:0000256" key="4">
    <source>
        <dbReference type="ARBA" id="ARBA00023172"/>
    </source>
</evidence>
<gene>
    <name evidence="6" type="ORF">RFN28_00860</name>
</gene>
<accession>A0ABU4XRQ0</accession>
<dbReference type="InterPro" id="IPR013762">
    <property type="entry name" value="Integrase-like_cat_sf"/>
</dbReference>
<evidence type="ECO:0000313" key="6">
    <source>
        <dbReference type="EMBL" id="MDX8477021.1"/>
    </source>
</evidence>
<feature type="domain" description="Tyr recombinase" evidence="5">
    <location>
        <begin position="182"/>
        <end position="357"/>
    </location>
</feature>
<dbReference type="Proteomes" id="UP001287059">
    <property type="component" value="Unassembled WGS sequence"/>
</dbReference>
<dbReference type="Gene3D" id="1.10.443.10">
    <property type="entry name" value="Intergrase catalytic core"/>
    <property type="match status" value="1"/>
</dbReference>
<evidence type="ECO:0000259" key="5">
    <source>
        <dbReference type="PROSITE" id="PS51898"/>
    </source>
</evidence>
<dbReference type="Gene3D" id="1.10.150.130">
    <property type="match status" value="1"/>
</dbReference>
<keyword evidence="4" id="KW-0233">DNA recombination</keyword>